<dbReference type="InterPro" id="IPR033480">
    <property type="entry name" value="sCache_2"/>
</dbReference>
<dbReference type="PROSITE" id="PS50885">
    <property type="entry name" value="HAMP"/>
    <property type="match status" value="1"/>
</dbReference>
<dbReference type="PROSITE" id="PS50192">
    <property type="entry name" value="T_SNARE"/>
    <property type="match status" value="1"/>
</dbReference>
<keyword evidence="4 10" id="KW-0812">Transmembrane</keyword>
<evidence type="ECO:0000259" key="13">
    <source>
        <dbReference type="PROSITE" id="PS50885"/>
    </source>
</evidence>
<evidence type="ECO:0000256" key="5">
    <source>
        <dbReference type="ARBA" id="ARBA00022989"/>
    </source>
</evidence>
<evidence type="ECO:0000256" key="8">
    <source>
        <dbReference type="ARBA" id="ARBA00029447"/>
    </source>
</evidence>
<evidence type="ECO:0000256" key="7">
    <source>
        <dbReference type="ARBA" id="ARBA00023224"/>
    </source>
</evidence>
<dbReference type="SMART" id="SM00283">
    <property type="entry name" value="MA"/>
    <property type="match status" value="1"/>
</dbReference>
<sequence length="586" mass="62739">MLPLQKRGIIEKHLARIDKKGGRTPMKGSIPLGLRLVLPVLVMGVGLMVLAGAALVVQHETMMRERRALVQEHVAAAISQLEFFQQRVGRGEISAETAQREATALVRSVAFGENNYVFVLDTKGTVLINRGALKTEGKTLWDIKDAKGFYWVQAMVERSRHPEGGYIDYLWPHAGQDKPVPKLAYVKDFPAWGWVVGTGVYMDDVNDLFMDQATSLLALFGVLLAVAGGLSWAGLRAVSLPLRGMREAMMRLSQGDLAVAVSGTTRGDALGDMARALEVFRDTAQTSRRLEDEARGAEQRRLEDQRRERVALADSFEAQVGEILAGLAVAAEELDRTAQAMSDTARVSLDRTAEVSHALRDTTSNVQSVASAAEEMSASVREISGQVNRSTAVVGEAVDLARTTNDSMRALSEAAERIGQVVTLITDVASQTNLLALNATIEAARAGEAGKGFAVVAGEVKTLANQTSKATEEIARQISDVQARTSQSAGAIARIVQSIGHVNEISASIAAAIEEQDAATQEISRSIQQASLGTAQVSQSAEGVHAAADVTGSSAKDVRAAAGLLAHKASDLRERVALFLDRLRDE</sequence>
<name>H6SN57_PARPM</name>
<keyword evidence="5 10" id="KW-1133">Transmembrane helix</keyword>
<keyword evidence="15" id="KW-1185">Reference proteome</keyword>
<reference evidence="14 15" key="1">
    <citation type="submission" date="2012-02" db="EMBL/GenBank/DDBJ databases">
        <title>Shotgun genome sequence of Phaeospirillum photometricum DSM 122.</title>
        <authorList>
            <person name="Duquesne K."/>
            <person name="Sturgis J."/>
        </authorList>
    </citation>
    <scope>NUCLEOTIDE SEQUENCE [LARGE SCALE GENOMIC DNA]</scope>
    <source>
        <strain evidence="15">DSM122</strain>
    </source>
</reference>
<keyword evidence="7 9" id="KW-0807">Transducer</keyword>
<dbReference type="GO" id="GO:0007165">
    <property type="term" value="P:signal transduction"/>
    <property type="evidence" value="ECO:0007669"/>
    <property type="project" value="UniProtKB-KW"/>
</dbReference>
<feature type="domain" description="HAMP" evidence="13">
    <location>
        <begin position="236"/>
        <end position="289"/>
    </location>
</feature>
<dbReference type="InterPro" id="IPR000727">
    <property type="entry name" value="T_SNARE_dom"/>
</dbReference>
<feature type="transmembrane region" description="Helical" evidence="10">
    <location>
        <begin position="36"/>
        <end position="57"/>
    </location>
</feature>
<dbReference type="Gene3D" id="1.10.287.950">
    <property type="entry name" value="Methyl-accepting chemotaxis protein"/>
    <property type="match status" value="1"/>
</dbReference>
<evidence type="ECO:0000256" key="2">
    <source>
        <dbReference type="ARBA" id="ARBA00022475"/>
    </source>
</evidence>
<dbReference type="Gene3D" id="6.10.340.10">
    <property type="match status" value="1"/>
</dbReference>
<keyword evidence="6 10" id="KW-0472">Membrane</keyword>
<dbReference type="Gene3D" id="3.30.450.20">
    <property type="entry name" value="PAS domain"/>
    <property type="match status" value="1"/>
</dbReference>
<dbReference type="Pfam" id="PF00015">
    <property type="entry name" value="MCPsignal"/>
    <property type="match status" value="1"/>
</dbReference>
<evidence type="ECO:0000256" key="10">
    <source>
        <dbReference type="SAM" id="Phobius"/>
    </source>
</evidence>
<feature type="domain" description="Methyl-accepting transducer" evidence="11">
    <location>
        <begin position="323"/>
        <end position="559"/>
    </location>
</feature>
<evidence type="ECO:0000256" key="4">
    <source>
        <dbReference type="ARBA" id="ARBA00022692"/>
    </source>
</evidence>
<dbReference type="AlphaFoldDB" id="H6SN57"/>
<organism evidence="14 15">
    <name type="scientific">Pararhodospirillum photometricum DSM 122</name>
    <dbReference type="NCBI Taxonomy" id="1150469"/>
    <lineage>
        <taxon>Bacteria</taxon>
        <taxon>Pseudomonadati</taxon>
        <taxon>Pseudomonadota</taxon>
        <taxon>Alphaproteobacteria</taxon>
        <taxon>Rhodospirillales</taxon>
        <taxon>Rhodospirillaceae</taxon>
        <taxon>Pararhodospirillum</taxon>
    </lineage>
</organism>
<dbReference type="PROSITE" id="PS50111">
    <property type="entry name" value="CHEMOTAXIS_TRANSDUC_2"/>
    <property type="match status" value="1"/>
</dbReference>
<evidence type="ECO:0000313" key="15">
    <source>
        <dbReference type="Proteomes" id="UP000033220"/>
    </source>
</evidence>
<comment type="subcellular location">
    <subcellularLocation>
        <location evidence="1">Cell inner membrane</location>
        <topology evidence="1">Multi-pass membrane protein</topology>
    </subcellularLocation>
</comment>
<comment type="similarity">
    <text evidence="8">Belongs to the methyl-accepting chemotaxis (MCP) protein family.</text>
</comment>
<dbReference type="PANTHER" id="PTHR32089:SF112">
    <property type="entry name" value="LYSOZYME-LIKE PROTEIN-RELATED"/>
    <property type="match status" value="1"/>
</dbReference>
<evidence type="ECO:0000256" key="1">
    <source>
        <dbReference type="ARBA" id="ARBA00004429"/>
    </source>
</evidence>
<feature type="domain" description="T-SNARE coiled-coil homology" evidence="12">
    <location>
        <begin position="482"/>
        <end position="544"/>
    </location>
</feature>
<dbReference type="InterPro" id="IPR004089">
    <property type="entry name" value="MCPsignal_dom"/>
</dbReference>
<proteinExistence type="inferred from homology"/>
<dbReference type="eggNOG" id="COG0840">
    <property type="taxonomic scope" value="Bacteria"/>
</dbReference>
<evidence type="ECO:0000259" key="11">
    <source>
        <dbReference type="PROSITE" id="PS50111"/>
    </source>
</evidence>
<dbReference type="HOGENOM" id="CLU_000445_107_27_5"/>
<keyword evidence="3" id="KW-0997">Cell inner membrane</keyword>
<dbReference type="PATRIC" id="fig|1150469.3.peg.364"/>
<dbReference type="PANTHER" id="PTHR32089">
    <property type="entry name" value="METHYL-ACCEPTING CHEMOTAXIS PROTEIN MCPB"/>
    <property type="match status" value="1"/>
</dbReference>
<dbReference type="SMART" id="SM01049">
    <property type="entry name" value="Cache_2"/>
    <property type="match status" value="1"/>
</dbReference>
<protein>
    <submittedName>
        <fullName evidence="14">Methyl-accepting chemotaxis sensory transducer</fullName>
    </submittedName>
</protein>
<dbReference type="Pfam" id="PF17200">
    <property type="entry name" value="sCache_2"/>
    <property type="match status" value="1"/>
</dbReference>
<keyword evidence="2" id="KW-1003">Cell membrane</keyword>
<evidence type="ECO:0000256" key="3">
    <source>
        <dbReference type="ARBA" id="ARBA00022519"/>
    </source>
</evidence>
<dbReference type="Proteomes" id="UP000033220">
    <property type="component" value="Chromosome DSM 122"/>
</dbReference>
<dbReference type="CDD" id="cd06225">
    <property type="entry name" value="HAMP"/>
    <property type="match status" value="1"/>
</dbReference>
<gene>
    <name evidence="14" type="ORF">RSPPHO_00307</name>
</gene>
<dbReference type="KEGG" id="rpm:RSPPHO_00307"/>
<dbReference type="EMBL" id="HE663493">
    <property type="protein sequence ID" value="CCG06933.1"/>
    <property type="molecule type" value="Genomic_DNA"/>
</dbReference>
<dbReference type="InterPro" id="IPR003660">
    <property type="entry name" value="HAMP_dom"/>
</dbReference>
<accession>H6SN57</accession>
<dbReference type="Pfam" id="PF00672">
    <property type="entry name" value="HAMP"/>
    <property type="match status" value="1"/>
</dbReference>
<dbReference type="STRING" id="1150469.RSPPHO_00307"/>
<dbReference type="GO" id="GO:0005886">
    <property type="term" value="C:plasma membrane"/>
    <property type="evidence" value="ECO:0007669"/>
    <property type="project" value="UniProtKB-SubCell"/>
</dbReference>
<feature type="transmembrane region" description="Helical" evidence="10">
    <location>
        <begin position="216"/>
        <end position="235"/>
    </location>
</feature>
<dbReference type="SUPFAM" id="SSF58104">
    <property type="entry name" value="Methyl-accepting chemotaxis protein (MCP) signaling domain"/>
    <property type="match status" value="1"/>
</dbReference>
<evidence type="ECO:0000256" key="6">
    <source>
        <dbReference type="ARBA" id="ARBA00023136"/>
    </source>
</evidence>
<evidence type="ECO:0000256" key="9">
    <source>
        <dbReference type="PROSITE-ProRule" id="PRU00284"/>
    </source>
</evidence>
<dbReference type="SMART" id="SM00304">
    <property type="entry name" value="HAMP"/>
    <property type="match status" value="1"/>
</dbReference>
<evidence type="ECO:0000259" key="12">
    <source>
        <dbReference type="PROSITE" id="PS50192"/>
    </source>
</evidence>
<evidence type="ECO:0000313" key="14">
    <source>
        <dbReference type="EMBL" id="CCG06933.1"/>
    </source>
</evidence>